<sequence>MTIDQHIDAYVARESDNSTQPEVWTEEPPNRHRMWQWITRMRMHSLRAAQRREHTEEFKNAEFALMMRSRLLRP</sequence>
<evidence type="ECO:0000313" key="1">
    <source>
        <dbReference type="EMBL" id="QSB06060.1"/>
    </source>
</evidence>
<protein>
    <submittedName>
        <fullName evidence="1">Uncharacterized protein</fullName>
    </submittedName>
</protein>
<proteinExistence type="predicted"/>
<organism evidence="1 2">
    <name type="scientific">Natronoglycomyces albus</name>
    <dbReference type="NCBI Taxonomy" id="2811108"/>
    <lineage>
        <taxon>Bacteria</taxon>
        <taxon>Bacillati</taxon>
        <taxon>Actinomycetota</taxon>
        <taxon>Actinomycetes</taxon>
        <taxon>Glycomycetales</taxon>
        <taxon>Glycomycetaceae</taxon>
        <taxon>Natronoglycomyces</taxon>
    </lineage>
</organism>
<dbReference type="RefSeq" id="WP_213172071.1">
    <property type="nucleotide sequence ID" value="NZ_CP070496.1"/>
</dbReference>
<evidence type="ECO:0000313" key="2">
    <source>
        <dbReference type="Proteomes" id="UP000662939"/>
    </source>
</evidence>
<dbReference type="KEGG" id="nav:JQS30_03830"/>
<dbReference type="EMBL" id="CP070496">
    <property type="protein sequence ID" value="QSB06060.1"/>
    <property type="molecule type" value="Genomic_DNA"/>
</dbReference>
<gene>
    <name evidence="1" type="ORF">JQS30_03830</name>
</gene>
<dbReference type="Proteomes" id="UP000662939">
    <property type="component" value="Chromosome"/>
</dbReference>
<dbReference type="AlphaFoldDB" id="A0A895XV08"/>
<keyword evidence="2" id="KW-1185">Reference proteome</keyword>
<name>A0A895XV08_9ACTN</name>
<reference evidence="1" key="1">
    <citation type="submission" date="2021-02" db="EMBL/GenBank/DDBJ databases">
        <title>Natronoglycomyces albus gen. nov., sp. nov, a haloalkaliphilic actinobacterium from a soda solonchak soil.</title>
        <authorList>
            <person name="Sorokin D.Y."/>
            <person name="Khijniak T.V."/>
            <person name="Zakharycheva A.P."/>
            <person name="Boueva O.V."/>
            <person name="Ariskina E.V."/>
            <person name="Hahnke R.L."/>
            <person name="Bunk B."/>
            <person name="Sproer C."/>
            <person name="Schumann P."/>
            <person name="Evtushenko L.I."/>
            <person name="Kublanov I.V."/>
        </authorList>
    </citation>
    <scope>NUCLEOTIDE SEQUENCE</scope>
    <source>
        <strain evidence="1">DSM 106290</strain>
    </source>
</reference>
<accession>A0A895XV08</accession>